<dbReference type="RefSeq" id="WP_075135291.1">
    <property type="nucleotide sequence ID" value="NZ_MSIF01000013.1"/>
</dbReference>
<evidence type="ECO:0000313" key="3">
    <source>
        <dbReference type="EMBL" id="OLF07987.1"/>
    </source>
</evidence>
<evidence type="ECO:0000259" key="2">
    <source>
        <dbReference type="Pfam" id="PF00296"/>
    </source>
</evidence>
<dbReference type="GO" id="GO:0016705">
    <property type="term" value="F:oxidoreductase activity, acting on paired donors, with incorporation or reduction of molecular oxygen"/>
    <property type="evidence" value="ECO:0007669"/>
    <property type="project" value="InterPro"/>
</dbReference>
<accession>A0A7Z0WIB5</accession>
<comment type="caution">
    <text evidence="3">The sequence shown here is derived from an EMBL/GenBank/DDBJ whole genome shotgun (WGS) entry which is preliminary data.</text>
</comment>
<gene>
    <name evidence="3" type="ORF">BLA60_24245</name>
</gene>
<dbReference type="PANTHER" id="PTHR43244:SF1">
    <property type="entry name" value="5,10-METHYLENETETRAHYDROMETHANOPTERIN REDUCTASE"/>
    <property type="match status" value="1"/>
</dbReference>
<dbReference type="InterPro" id="IPR011251">
    <property type="entry name" value="Luciferase-like_dom"/>
</dbReference>
<keyword evidence="1" id="KW-0560">Oxidoreductase</keyword>
<protein>
    <submittedName>
        <fullName evidence="3">LLM class F420-dependent oxidoreductase</fullName>
    </submittedName>
</protein>
<dbReference type="Proteomes" id="UP000185696">
    <property type="component" value="Unassembled WGS sequence"/>
</dbReference>
<reference evidence="3 4" key="1">
    <citation type="submission" date="2016-12" db="EMBL/GenBank/DDBJ databases">
        <title>The draft genome sequence of Actinophytocola xinjiangensis.</title>
        <authorList>
            <person name="Wang W."/>
            <person name="Yuan L."/>
        </authorList>
    </citation>
    <scope>NUCLEOTIDE SEQUENCE [LARGE SCALE GENOMIC DNA]</scope>
    <source>
        <strain evidence="3 4">CGMCC 4.4663</strain>
    </source>
</reference>
<evidence type="ECO:0000313" key="4">
    <source>
        <dbReference type="Proteomes" id="UP000185696"/>
    </source>
</evidence>
<dbReference type="InterPro" id="IPR022526">
    <property type="entry name" value="F420_Rv3093c"/>
</dbReference>
<organism evidence="3 4">
    <name type="scientific">Actinophytocola xinjiangensis</name>
    <dbReference type="NCBI Taxonomy" id="485602"/>
    <lineage>
        <taxon>Bacteria</taxon>
        <taxon>Bacillati</taxon>
        <taxon>Actinomycetota</taxon>
        <taxon>Actinomycetes</taxon>
        <taxon>Pseudonocardiales</taxon>
        <taxon>Pseudonocardiaceae</taxon>
    </lineage>
</organism>
<dbReference type="InterPro" id="IPR036661">
    <property type="entry name" value="Luciferase-like_sf"/>
</dbReference>
<sequence length="315" mass="32691">MELSVVAASREDGQPPEEALRCAALADRLGYREVWLGEGPTWDAFVLATAVGLGTSRVALTAGPVPVSVRDPATLVRGAAGVEGVVGRPVGVALGTSSVRVVEGVHGRPRARPVADLRAAARAYTAHRRGEWFGATDTHGFTPRLPPATGPLTVAAFGTRAVDVAARYADRMLLDVVSVDQVRELRATLDLAAARHRRPAPRLAAWLPAAVDPDDASLDQLRRSVVGYFPVQGYREVFLGAGFGAAIGLFDAGAPRDEVLAALPDDAATTVGLVGSADTVRARLATYAEAGLDEVALVPATAGDPAGERTLTALA</sequence>
<dbReference type="PANTHER" id="PTHR43244">
    <property type="match status" value="1"/>
</dbReference>
<evidence type="ECO:0000256" key="1">
    <source>
        <dbReference type="ARBA" id="ARBA00023002"/>
    </source>
</evidence>
<proteinExistence type="predicted"/>
<feature type="domain" description="Luciferase-like" evidence="2">
    <location>
        <begin position="7"/>
        <end position="293"/>
    </location>
</feature>
<dbReference type="EMBL" id="MSIF01000013">
    <property type="protein sequence ID" value="OLF07987.1"/>
    <property type="molecule type" value="Genomic_DNA"/>
</dbReference>
<dbReference type="Pfam" id="PF00296">
    <property type="entry name" value="Bac_luciferase"/>
    <property type="match status" value="1"/>
</dbReference>
<dbReference type="OrthoDB" id="5729035at2"/>
<dbReference type="NCBIfam" id="TIGR03841">
    <property type="entry name" value="F420_Rv3093c"/>
    <property type="match status" value="1"/>
</dbReference>
<dbReference type="InterPro" id="IPR050564">
    <property type="entry name" value="F420-G6PD/mer"/>
</dbReference>
<dbReference type="Gene3D" id="3.20.20.30">
    <property type="entry name" value="Luciferase-like domain"/>
    <property type="match status" value="1"/>
</dbReference>
<dbReference type="SUPFAM" id="SSF51679">
    <property type="entry name" value="Bacterial luciferase-like"/>
    <property type="match status" value="1"/>
</dbReference>
<name>A0A7Z0WIB5_9PSEU</name>
<keyword evidence="4" id="KW-1185">Reference proteome</keyword>
<dbReference type="AlphaFoldDB" id="A0A7Z0WIB5"/>